<comment type="caution">
    <text evidence="3">The sequence shown here is derived from an EMBL/GenBank/DDBJ whole genome shotgun (WGS) entry which is preliminary data.</text>
</comment>
<dbReference type="PANTHER" id="PTHR22826:SF106">
    <property type="entry name" value="TRIO, ISOFORM A"/>
    <property type="match status" value="1"/>
</dbReference>
<name>A0AA47NBX5_MERPO</name>
<dbReference type="Gene3D" id="1.20.900.10">
    <property type="entry name" value="Dbl homology (DH) domain"/>
    <property type="match status" value="1"/>
</dbReference>
<protein>
    <submittedName>
        <fullName evidence="3">Obscurin</fullName>
    </submittedName>
</protein>
<dbReference type="Pfam" id="PF22697">
    <property type="entry name" value="SOS1_NGEF_PH"/>
    <property type="match status" value="1"/>
</dbReference>
<gene>
    <name evidence="3" type="primary">Obscn_3</name>
    <name evidence="3" type="ORF">N1851_002439</name>
</gene>
<accession>A0AA47NBX5</accession>
<dbReference type="PANTHER" id="PTHR22826">
    <property type="entry name" value="RHO GUANINE EXCHANGE FACTOR-RELATED"/>
    <property type="match status" value="1"/>
</dbReference>
<proteinExistence type="predicted"/>
<dbReference type="InterPro" id="IPR051336">
    <property type="entry name" value="RhoGEF_Guanine_NuclExch_SF"/>
</dbReference>
<dbReference type="SUPFAM" id="SSF48065">
    <property type="entry name" value="DBL homology domain (DH-domain)"/>
    <property type="match status" value="1"/>
</dbReference>
<keyword evidence="1" id="KW-0344">Guanine-nucleotide releasing factor</keyword>
<dbReference type="AlphaFoldDB" id="A0AA47NBX5"/>
<dbReference type="InterPro" id="IPR035899">
    <property type="entry name" value="DBL_dom_sf"/>
</dbReference>
<dbReference type="GO" id="GO:0007411">
    <property type="term" value="P:axon guidance"/>
    <property type="evidence" value="ECO:0007669"/>
    <property type="project" value="TreeGrafter"/>
</dbReference>
<keyword evidence="4" id="KW-1185">Reference proteome</keyword>
<evidence type="ECO:0000313" key="4">
    <source>
        <dbReference type="Proteomes" id="UP001174136"/>
    </source>
</evidence>
<dbReference type="InterPro" id="IPR055251">
    <property type="entry name" value="SOS1_NGEF_PH"/>
</dbReference>
<dbReference type="EMBL" id="JAOPHQ010000296">
    <property type="protein sequence ID" value="KAK0155207.1"/>
    <property type="molecule type" value="Genomic_DNA"/>
</dbReference>
<dbReference type="InterPro" id="IPR011993">
    <property type="entry name" value="PH-like_dom_sf"/>
</dbReference>
<sequence length="133" mass="15186">MDVLTFLQRPTERIQTYQALLKEMIKNKAKSGQNCCVLEDAFSMVSCLPCRSDKLRQVSLIENYPAPLSALGEPVRQGVLTVWEESPEIKTASRGQQRQVFLFKDCVILCKLKRGPSVNTDTYVFKNKMKVRN</sequence>
<dbReference type="Proteomes" id="UP001174136">
    <property type="component" value="Unassembled WGS sequence"/>
</dbReference>
<reference evidence="3" key="1">
    <citation type="journal article" date="2023" name="Front. Mar. Sci.">
        <title>A new Merluccius polli reference genome to investigate the effects of global change in West African waters.</title>
        <authorList>
            <person name="Mateo J.L."/>
            <person name="Blanco-Fernandez C."/>
            <person name="Garcia-Vazquez E."/>
            <person name="Machado-Schiaffino G."/>
        </authorList>
    </citation>
    <scope>NUCLEOTIDE SEQUENCE</scope>
    <source>
        <strain evidence="3">C29</strain>
        <tissue evidence="3">Fin</tissue>
    </source>
</reference>
<evidence type="ECO:0000259" key="2">
    <source>
        <dbReference type="Pfam" id="PF22697"/>
    </source>
</evidence>
<feature type="domain" description="SOS1/NGEF-like PH" evidence="2">
    <location>
        <begin position="68"/>
        <end position="132"/>
    </location>
</feature>
<evidence type="ECO:0000256" key="1">
    <source>
        <dbReference type="ARBA" id="ARBA00022658"/>
    </source>
</evidence>
<dbReference type="GO" id="GO:0005737">
    <property type="term" value="C:cytoplasm"/>
    <property type="evidence" value="ECO:0007669"/>
    <property type="project" value="TreeGrafter"/>
</dbReference>
<dbReference type="GO" id="GO:0005085">
    <property type="term" value="F:guanyl-nucleotide exchange factor activity"/>
    <property type="evidence" value="ECO:0007669"/>
    <property type="project" value="UniProtKB-KW"/>
</dbReference>
<dbReference type="GO" id="GO:0019898">
    <property type="term" value="C:extrinsic component of membrane"/>
    <property type="evidence" value="ECO:0007669"/>
    <property type="project" value="TreeGrafter"/>
</dbReference>
<dbReference type="Gene3D" id="2.30.29.30">
    <property type="entry name" value="Pleckstrin-homology domain (PH domain)/Phosphotyrosine-binding domain (PTB)"/>
    <property type="match status" value="1"/>
</dbReference>
<dbReference type="SUPFAM" id="SSF50729">
    <property type="entry name" value="PH domain-like"/>
    <property type="match status" value="1"/>
</dbReference>
<organism evidence="3 4">
    <name type="scientific">Merluccius polli</name>
    <name type="common">Benguela hake</name>
    <name type="synonym">Merluccius cadenati</name>
    <dbReference type="NCBI Taxonomy" id="89951"/>
    <lineage>
        <taxon>Eukaryota</taxon>
        <taxon>Metazoa</taxon>
        <taxon>Chordata</taxon>
        <taxon>Craniata</taxon>
        <taxon>Vertebrata</taxon>
        <taxon>Euteleostomi</taxon>
        <taxon>Actinopterygii</taxon>
        <taxon>Neopterygii</taxon>
        <taxon>Teleostei</taxon>
        <taxon>Neoteleostei</taxon>
        <taxon>Acanthomorphata</taxon>
        <taxon>Zeiogadaria</taxon>
        <taxon>Gadariae</taxon>
        <taxon>Gadiformes</taxon>
        <taxon>Gadoidei</taxon>
        <taxon>Merlucciidae</taxon>
        <taxon>Merluccius</taxon>
    </lineage>
</organism>
<evidence type="ECO:0000313" key="3">
    <source>
        <dbReference type="EMBL" id="KAK0155207.1"/>
    </source>
</evidence>